<feature type="domain" description="HMA" evidence="3">
    <location>
        <begin position="58"/>
        <end position="124"/>
    </location>
</feature>
<feature type="chain" id="PRO_5012183863" evidence="2">
    <location>
        <begin position="24"/>
        <end position="125"/>
    </location>
</feature>
<dbReference type="InParanoid" id="A0A1M6HUD7"/>
<dbReference type="OrthoDB" id="9813965at2"/>
<reference evidence="4 5" key="1">
    <citation type="submission" date="2016-11" db="EMBL/GenBank/DDBJ databases">
        <authorList>
            <person name="Jaros S."/>
            <person name="Januszkiewicz K."/>
            <person name="Wedrychowicz H."/>
        </authorList>
    </citation>
    <scope>NUCLEOTIDE SEQUENCE [LARGE SCALE GENOMIC DNA]</scope>
    <source>
        <strain evidence="4 5">DSM 18772</strain>
    </source>
</reference>
<feature type="signal peptide" evidence="2">
    <location>
        <begin position="1"/>
        <end position="23"/>
    </location>
</feature>
<dbReference type="PROSITE" id="PS50846">
    <property type="entry name" value="HMA_2"/>
    <property type="match status" value="1"/>
</dbReference>
<keyword evidence="1" id="KW-0479">Metal-binding</keyword>
<dbReference type="FunFam" id="3.30.70.100:FF:000001">
    <property type="entry name" value="ATPase copper transporting beta"/>
    <property type="match status" value="1"/>
</dbReference>
<dbReference type="Proteomes" id="UP000184510">
    <property type="component" value="Unassembled WGS sequence"/>
</dbReference>
<evidence type="ECO:0000313" key="5">
    <source>
        <dbReference type="Proteomes" id="UP000184510"/>
    </source>
</evidence>
<organism evidence="4 5">
    <name type="scientific">Rubritalea squalenifaciens DSM 18772</name>
    <dbReference type="NCBI Taxonomy" id="1123071"/>
    <lineage>
        <taxon>Bacteria</taxon>
        <taxon>Pseudomonadati</taxon>
        <taxon>Verrucomicrobiota</taxon>
        <taxon>Verrucomicrobiia</taxon>
        <taxon>Verrucomicrobiales</taxon>
        <taxon>Rubritaleaceae</taxon>
        <taxon>Rubritalea</taxon>
    </lineage>
</organism>
<name>A0A1M6HUD7_9BACT</name>
<keyword evidence="5" id="KW-1185">Reference proteome</keyword>
<dbReference type="GO" id="GO:0046872">
    <property type="term" value="F:metal ion binding"/>
    <property type="evidence" value="ECO:0007669"/>
    <property type="project" value="UniProtKB-KW"/>
</dbReference>
<evidence type="ECO:0000256" key="1">
    <source>
        <dbReference type="ARBA" id="ARBA00022723"/>
    </source>
</evidence>
<dbReference type="EMBL" id="FQYR01000003">
    <property type="protein sequence ID" value="SHJ25767.1"/>
    <property type="molecule type" value="Genomic_DNA"/>
</dbReference>
<dbReference type="STRING" id="1123071.SAMN02745181_1573"/>
<keyword evidence="2" id="KW-0732">Signal</keyword>
<dbReference type="SUPFAM" id="SSF55008">
    <property type="entry name" value="HMA, heavy metal-associated domain"/>
    <property type="match status" value="1"/>
</dbReference>
<dbReference type="Gene3D" id="3.30.70.100">
    <property type="match status" value="1"/>
</dbReference>
<proteinExistence type="predicted"/>
<dbReference type="RefSeq" id="WP_143183185.1">
    <property type="nucleotide sequence ID" value="NZ_FQYR01000003.1"/>
</dbReference>
<dbReference type="AlphaFoldDB" id="A0A1M6HUD7"/>
<evidence type="ECO:0000256" key="2">
    <source>
        <dbReference type="SAM" id="SignalP"/>
    </source>
</evidence>
<gene>
    <name evidence="4" type="ORF">SAMN02745181_1573</name>
</gene>
<evidence type="ECO:0000313" key="4">
    <source>
        <dbReference type="EMBL" id="SHJ25767.1"/>
    </source>
</evidence>
<sequence length="125" mass="13585">MMNYKTTLLAATGFMALTGFSFADCKDGSCKKKKCDTTKVSKTECDKEKCDKEACDTEGVKFVVTGMTCGGCTKKVSTELAKIEGVEVKKVCHKSGNAIVKYDESKVKRETIVAAIEKSGFKVKK</sequence>
<protein>
    <submittedName>
        <fullName evidence="4">Copper chaperone CopZ</fullName>
    </submittedName>
</protein>
<dbReference type="InterPro" id="IPR006121">
    <property type="entry name" value="HMA_dom"/>
</dbReference>
<evidence type="ECO:0000259" key="3">
    <source>
        <dbReference type="PROSITE" id="PS50846"/>
    </source>
</evidence>
<dbReference type="Pfam" id="PF00403">
    <property type="entry name" value="HMA"/>
    <property type="match status" value="1"/>
</dbReference>
<accession>A0A1M6HUD7</accession>
<dbReference type="CDD" id="cd00371">
    <property type="entry name" value="HMA"/>
    <property type="match status" value="1"/>
</dbReference>
<dbReference type="InterPro" id="IPR036163">
    <property type="entry name" value="HMA_dom_sf"/>
</dbReference>